<comment type="caution">
    <text evidence="1">The sequence shown here is derived from an EMBL/GenBank/DDBJ whole genome shotgun (WGS) entry which is preliminary data.</text>
</comment>
<proteinExistence type="predicted"/>
<dbReference type="Proteomes" id="UP000466345">
    <property type="component" value="Unassembled WGS sequence"/>
</dbReference>
<dbReference type="InterPro" id="IPR011008">
    <property type="entry name" value="Dimeric_a/b-barrel"/>
</dbReference>
<reference evidence="1 2" key="1">
    <citation type="submission" date="2019-10" db="EMBL/GenBank/DDBJ databases">
        <title>Streptomyces smaragdinus sp. nov. and Streptomyces fabii sp. nov., isolated from the gut of fungus growing-termite Macrotermes natalensis.</title>
        <authorList>
            <person name="Schwitalla J."/>
            <person name="Benndorf R."/>
            <person name="Martin K."/>
            <person name="De Beer W."/>
            <person name="Kaster A.-K."/>
            <person name="Vollmers J."/>
            <person name="Poulsen M."/>
            <person name="Beemelmanns C."/>
        </authorList>
    </citation>
    <scope>NUCLEOTIDE SEQUENCE [LARGE SCALE GENOMIC DNA]</scope>
    <source>
        <strain evidence="1 2">RB5</strain>
    </source>
</reference>
<accession>A0A7K0CG12</accession>
<evidence type="ECO:0008006" key="3">
    <source>
        <dbReference type="Google" id="ProtNLM"/>
    </source>
</evidence>
<dbReference type="EMBL" id="WEGJ01000006">
    <property type="protein sequence ID" value="MQY12415.1"/>
    <property type="molecule type" value="Genomic_DNA"/>
</dbReference>
<dbReference type="RefSeq" id="WP_228389994.1">
    <property type="nucleotide sequence ID" value="NZ_WEGJ01000006.1"/>
</dbReference>
<evidence type="ECO:0000313" key="1">
    <source>
        <dbReference type="EMBL" id="MQY12415.1"/>
    </source>
</evidence>
<protein>
    <recommendedName>
        <fullName evidence="3">Antibiotic biosynthesis monooxygenase</fullName>
    </recommendedName>
</protein>
<organism evidence="1 2">
    <name type="scientific">Streptomyces smaragdinus</name>
    <dbReference type="NCBI Taxonomy" id="2585196"/>
    <lineage>
        <taxon>Bacteria</taxon>
        <taxon>Bacillati</taxon>
        <taxon>Actinomycetota</taxon>
        <taxon>Actinomycetes</taxon>
        <taxon>Kitasatosporales</taxon>
        <taxon>Streptomycetaceae</taxon>
        <taxon>Streptomyces</taxon>
    </lineage>
</organism>
<dbReference type="SUPFAM" id="SSF54909">
    <property type="entry name" value="Dimeric alpha+beta barrel"/>
    <property type="match status" value="1"/>
</dbReference>
<dbReference type="AlphaFoldDB" id="A0A7K0CG12"/>
<keyword evidence="2" id="KW-1185">Reference proteome</keyword>
<gene>
    <name evidence="1" type="ORF">SRB5_25480</name>
</gene>
<sequence>MEFIQIIDYETTQPEAVQALGERFRKEQEGVPGGPSRVMWLHDRDNPDRYVTLLEFPSYEEAMANSGRPEVQEFAARMTELCSREPVFSNCDLRERMER</sequence>
<evidence type="ECO:0000313" key="2">
    <source>
        <dbReference type="Proteomes" id="UP000466345"/>
    </source>
</evidence>
<name>A0A7K0CG12_9ACTN</name>